<keyword evidence="2" id="KW-1185">Reference proteome</keyword>
<reference evidence="1 2" key="1">
    <citation type="submission" date="2012-03" db="EMBL/GenBank/DDBJ databases">
        <authorList>
            <person name="Harkins D.M."/>
            <person name="Madupu R."/>
            <person name="Durkin A.S."/>
            <person name="Torralba M."/>
            <person name="Methe B."/>
            <person name="Sutton G.G."/>
            <person name="Nelson K.E."/>
        </authorList>
    </citation>
    <scope>NUCLEOTIDE SEQUENCE [LARGE SCALE GENOMIC DNA]</scope>
    <source>
        <strain evidence="1 2">CCUG 2042</strain>
    </source>
</reference>
<evidence type="ECO:0000313" key="1">
    <source>
        <dbReference type="EMBL" id="EIJ68170.1"/>
    </source>
</evidence>
<evidence type="ECO:0000313" key="2">
    <source>
        <dbReference type="Proteomes" id="UP000006457"/>
    </source>
</evidence>
<dbReference type="EMBL" id="AJSX01000040">
    <property type="protein sequence ID" value="EIJ68170.1"/>
    <property type="molecule type" value="Genomic_DNA"/>
</dbReference>
<dbReference type="RefSeq" id="WP_005761396.1">
    <property type="nucleotide sequence ID" value="NZ_AJSX01000040.1"/>
</dbReference>
<comment type="caution">
    <text evidence="1">The sequence shown here is derived from an EMBL/GenBank/DDBJ whole genome shotgun (WGS) entry which is preliminary data.</text>
</comment>
<dbReference type="Gene3D" id="3.40.50.1100">
    <property type="match status" value="1"/>
</dbReference>
<sequence>MERLIDGYYTISDQEMYDLLSLLNKTENIKLEPSALSAMVGAVRMQNKEYLQRMQFSESQLKNGTHVVWATGGGMVPEDEMKKYLSLGN</sequence>
<dbReference type="AlphaFoldDB" id="I3D8X7"/>
<proteinExistence type="predicted"/>
<protein>
    <recommendedName>
        <fullName evidence="3">D-serine ammonia-lyase</fullName>
    </recommendedName>
</protein>
<dbReference type="SUPFAM" id="SSF53686">
    <property type="entry name" value="Tryptophan synthase beta subunit-like PLP-dependent enzymes"/>
    <property type="match status" value="1"/>
</dbReference>
<dbReference type="OrthoDB" id="9780546at2"/>
<accession>I3D8X7</accession>
<gene>
    <name evidence="1" type="ORF">HMPREF1052_1259</name>
</gene>
<dbReference type="Proteomes" id="UP000006457">
    <property type="component" value="Unassembled WGS sequence"/>
</dbReference>
<organism evidence="1 2">
    <name type="scientific">Pasteurella bettyae CCUG 2042</name>
    <dbReference type="NCBI Taxonomy" id="1095749"/>
    <lineage>
        <taxon>Bacteria</taxon>
        <taxon>Pseudomonadati</taxon>
        <taxon>Pseudomonadota</taxon>
        <taxon>Gammaproteobacteria</taxon>
        <taxon>Pasteurellales</taxon>
        <taxon>Pasteurellaceae</taxon>
        <taxon>Pasteurella</taxon>
    </lineage>
</organism>
<evidence type="ECO:0008006" key="3">
    <source>
        <dbReference type="Google" id="ProtNLM"/>
    </source>
</evidence>
<dbReference type="eggNOG" id="COG3048">
    <property type="taxonomic scope" value="Bacteria"/>
</dbReference>
<dbReference type="InterPro" id="IPR036052">
    <property type="entry name" value="TrpB-like_PALP_sf"/>
</dbReference>
<dbReference type="PATRIC" id="fig|1095749.3.peg.1734"/>
<name>I3D8X7_9PAST</name>